<comment type="caution">
    <text evidence="9">The sequence shown here is derived from an EMBL/GenBank/DDBJ whole genome shotgun (WGS) entry which is preliminary data.</text>
</comment>
<evidence type="ECO:0000256" key="2">
    <source>
        <dbReference type="ARBA" id="ARBA00022692"/>
    </source>
</evidence>
<evidence type="ECO:0000256" key="3">
    <source>
        <dbReference type="ARBA" id="ARBA00022989"/>
    </source>
</evidence>
<feature type="region of interest" description="Disordered" evidence="6">
    <location>
        <begin position="288"/>
        <end position="311"/>
    </location>
</feature>
<feature type="transmembrane region" description="Helical" evidence="7">
    <location>
        <begin position="253"/>
        <end position="278"/>
    </location>
</feature>
<keyword evidence="2 7" id="KW-0812">Transmembrane</keyword>
<feature type="transmembrane region" description="Helical" evidence="7">
    <location>
        <begin position="133"/>
        <end position="160"/>
    </location>
</feature>
<evidence type="ECO:0000256" key="5">
    <source>
        <dbReference type="ARBA" id="ARBA00038359"/>
    </source>
</evidence>
<evidence type="ECO:0000313" key="9">
    <source>
        <dbReference type="EMBL" id="KAL0634681.1"/>
    </source>
</evidence>
<keyword evidence="10" id="KW-1185">Reference proteome</keyword>
<feature type="transmembrane region" description="Helical" evidence="7">
    <location>
        <begin position="214"/>
        <end position="233"/>
    </location>
</feature>
<evidence type="ECO:0000256" key="4">
    <source>
        <dbReference type="ARBA" id="ARBA00023136"/>
    </source>
</evidence>
<evidence type="ECO:0000313" key="10">
    <source>
        <dbReference type="Proteomes" id="UP001447188"/>
    </source>
</evidence>
<dbReference type="Proteomes" id="UP001447188">
    <property type="component" value="Unassembled WGS sequence"/>
</dbReference>
<evidence type="ECO:0000256" key="7">
    <source>
        <dbReference type="SAM" id="Phobius"/>
    </source>
</evidence>
<feature type="transmembrane region" description="Helical" evidence="7">
    <location>
        <begin position="97"/>
        <end position="121"/>
    </location>
</feature>
<gene>
    <name evidence="9" type="ORF">Q9L58_006407</name>
</gene>
<dbReference type="InterPro" id="IPR052337">
    <property type="entry name" value="SAT4-like"/>
</dbReference>
<dbReference type="InterPro" id="IPR049326">
    <property type="entry name" value="Rhodopsin_dom_fungi"/>
</dbReference>
<sequence length="361" mass="39622">MSTNNTDSGPVAEHVPTRAPVILGVNFSLLFIACVIVILRITVKGKLGKLGIEDALIIIATLLTITLHILTTLSVPYGFAMRSADIPAEWWPVYSKFSYTECSLASIPYPLIKISMIFFYLRLAQQPTFRKICYGTMGFMVLSAGPMFLLNLFSCIPVRAGWDHDPALEAKCIDASPYFYFSYSMNVVTDILVMTLPIPILMRLQLRPKAKYGLIFMFAAGIFVTGISAFGVYTTYKAFHSPDRIWDGSYSWMWGLIEFNLGIITASMPSMLLFAKWVRGEMTEDKVRSSSENPTIGGGGGKGSGAKFSHNKGQSQISTLASHRLGSEEYIMREAGGIAKSTELVVVEMGVVSGGRDGSMC</sequence>
<feature type="domain" description="Rhodopsin" evidence="8">
    <location>
        <begin position="39"/>
        <end position="271"/>
    </location>
</feature>
<evidence type="ECO:0000259" key="8">
    <source>
        <dbReference type="Pfam" id="PF20684"/>
    </source>
</evidence>
<dbReference type="EMBL" id="JBBBZM010000088">
    <property type="protein sequence ID" value="KAL0634681.1"/>
    <property type="molecule type" value="Genomic_DNA"/>
</dbReference>
<keyword evidence="3 7" id="KW-1133">Transmembrane helix</keyword>
<reference evidence="9 10" key="1">
    <citation type="submission" date="2024-02" db="EMBL/GenBank/DDBJ databases">
        <title>Discinaceae phylogenomics.</title>
        <authorList>
            <person name="Dirks A.C."/>
            <person name="James T.Y."/>
        </authorList>
    </citation>
    <scope>NUCLEOTIDE SEQUENCE [LARGE SCALE GENOMIC DNA]</scope>
    <source>
        <strain evidence="9 10">ACD0624</strain>
    </source>
</reference>
<name>A0ABR3GFR4_9PEZI</name>
<feature type="transmembrane region" description="Helical" evidence="7">
    <location>
        <begin position="20"/>
        <end position="43"/>
    </location>
</feature>
<protein>
    <recommendedName>
        <fullName evidence="8">Rhodopsin domain-containing protein</fullName>
    </recommendedName>
</protein>
<feature type="transmembrane region" description="Helical" evidence="7">
    <location>
        <begin position="180"/>
        <end position="202"/>
    </location>
</feature>
<evidence type="ECO:0000256" key="1">
    <source>
        <dbReference type="ARBA" id="ARBA00004141"/>
    </source>
</evidence>
<proteinExistence type="inferred from homology"/>
<comment type="subcellular location">
    <subcellularLocation>
        <location evidence="1">Membrane</location>
        <topology evidence="1">Multi-pass membrane protein</topology>
    </subcellularLocation>
</comment>
<organism evidence="9 10">
    <name type="scientific">Discina gigas</name>
    <dbReference type="NCBI Taxonomy" id="1032678"/>
    <lineage>
        <taxon>Eukaryota</taxon>
        <taxon>Fungi</taxon>
        <taxon>Dikarya</taxon>
        <taxon>Ascomycota</taxon>
        <taxon>Pezizomycotina</taxon>
        <taxon>Pezizomycetes</taxon>
        <taxon>Pezizales</taxon>
        <taxon>Discinaceae</taxon>
        <taxon>Discina</taxon>
    </lineage>
</organism>
<accession>A0ABR3GFR4</accession>
<dbReference type="PANTHER" id="PTHR33048">
    <property type="entry name" value="PTH11-LIKE INTEGRAL MEMBRANE PROTEIN (AFU_ORTHOLOGUE AFUA_5G11245)"/>
    <property type="match status" value="1"/>
</dbReference>
<keyword evidence="4 7" id="KW-0472">Membrane</keyword>
<dbReference type="PANTHER" id="PTHR33048:SF47">
    <property type="entry name" value="INTEGRAL MEMBRANE PROTEIN-RELATED"/>
    <property type="match status" value="1"/>
</dbReference>
<comment type="similarity">
    <text evidence="5">Belongs to the SAT4 family.</text>
</comment>
<dbReference type="Pfam" id="PF20684">
    <property type="entry name" value="Fung_rhodopsin"/>
    <property type="match status" value="1"/>
</dbReference>
<evidence type="ECO:0000256" key="6">
    <source>
        <dbReference type="SAM" id="MobiDB-lite"/>
    </source>
</evidence>
<feature type="transmembrane region" description="Helical" evidence="7">
    <location>
        <begin position="55"/>
        <end position="77"/>
    </location>
</feature>